<comment type="catalytic activity">
    <reaction evidence="8 9">
        <text>(R)-4'-phosphopantetheine + ATP + H(+) = 3'-dephospho-CoA + diphosphate</text>
        <dbReference type="Rhea" id="RHEA:19801"/>
        <dbReference type="ChEBI" id="CHEBI:15378"/>
        <dbReference type="ChEBI" id="CHEBI:30616"/>
        <dbReference type="ChEBI" id="CHEBI:33019"/>
        <dbReference type="ChEBI" id="CHEBI:57328"/>
        <dbReference type="ChEBI" id="CHEBI:61723"/>
        <dbReference type="EC" id="2.7.7.3"/>
    </reaction>
</comment>
<evidence type="ECO:0000313" key="12">
    <source>
        <dbReference type="Proteomes" id="UP000885826"/>
    </source>
</evidence>
<dbReference type="EMBL" id="DRIG01000059">
    <property type="protein sequence ID" value="HEC78562.1"/>
    <property type="molecule type" value="Genomic_DNA"/>
</dbReference>
<feature type="binding site" evidence="9">
    <location>
        <position position="94"/>
    </location>
    <ligand>
        <name>substrate</name>
    </ligand>
</feature>
<comment type="subcellular location">
    <subcellularLocation>
        <location evidence="9">Cytoplasm</location>
    </subcellularLocation>
</comment>
<dbReference type="GO" id="GO:0015937">
    <property type="term" value="P:coenzyme A biosynthetic process"/>
    <property type="evidence" value="ECO:0007669"/>
    <property type="project" value="UniProtKB-UniRule"/>
</dbReference>
<accession>A0A9C9EMT6</accession>
<evidence type="ECO:0000313" key="11">
    <source>
        <dbReference type="EMBL" id="HEC78562.1"/>
    </source>
</evidence>
<feature type="binding site" evidence="9">
    <location>
        <position position="80"/>
    </location>
    <ligand>
        <name>substrate</name>
    </ligand>
</feature>
<evidence type="ECO:0000256" key="7">
    <source>
        <dbReference type="ARBA" id="ARBA00022993"/>
    </source>
</evidence>
<comment type="subunit">
    <text evidence="9">Homohexamer.</text>
</comment>
<dbReference type="GO" id="GO:0004595">
    <property type="term" value="F:pantetheine-phosphate adenylyltransferase activity"/>
    <property type="evidence" value="ECO:0007669"/>
    <property type="project" value="UniProtKB-UniRule"/>
</dbReference>
<feature type="binding site" evidence="9">
    <location>
        <position position="105"/>
    </location>
    <ligand>
        <name>ATP</name>
        <dbReference type="ChEBI" id="CHEBI:30616"/>
    </ligand>
</feature>
<feature type="binding site" evidence="9">
    <location>
        <begin position="95"/>
        <end position="97"/>
    </location>
    <ligand>
        <name>ATP</name>
        <dbReference type="ChEBI" id="CHEBI:30616"/>
    </ligand>
</feature>
<dbReference type="Pfam" id="PF01467">
    <property type="entry name" value="CTP_transf_like"/>
    <property type="match status" value="1"/>
</dbReference>
<evidence type="ECO:0000256" key="6">
    <source>
        <dbReference type="ARBA" id="ARBA00022842"/>
    </source>
</evidence>
<keyword evidence="2 9" id="KW-0808">Transferase</keyword>
<dbReference type="InterPro" id="IPR001980">
    <property type="entry name" value="PPAT"/>
</dbReference>
<keyword evidence="4 9" id="KW-0547">Nucleotide-binding</keyword>
<evidence type="ECO:0000256" key="3">
    <source>
        <dbReference type="ARBA" id="ARBA00022695"/>
    </source>
</evidence>
<dbReference type="GO" id="GO:0005737">
    <property type="term" value="C:cytoplasm"/>
    <property type="evidence" value="ECO:0007669"/>
    <property type="project" value="UniProtKB-SubCell"/>
</dbReference>
<dbReference type="PANTHER" id="PTHR21342">
    <property type="entry name" value="PHOSPHOPANTETHEINE ADENYLYLTRANSFERASE"/>
    <property type="match status" value="1"/>
</dbReference>
<dbReference type="PRINTS" id="PR01020">
    <property type="entry name" value="LPSBIOSNTHSS"/>
</dbReference>
<comment type="pathway">
    <text evidence="9">Cofactor biosynthesis; coenzyme A biosynthesis; CoA from (R)-pantothenate: step 4/5.</text>
</comment>
<keyword evidence="1 9" id="KW-0963">Cytoplasm</keyword>
<evidence type="ECO:0000256" key="1">
    <source>
        <dbReference type="ARBA" id="ARBA00022490"/>
    </source>
</evidence>
<keyword evidence="7 9" id="KW-0173">Coenzyme A biosynthesis</keyword>
<reference evidence="11" key="1">
    <citation type="journal article" date="2020" name="mSystems">
        <title>Genome- and Community-Level Interaction Insights into Carbon Utilization and Element Cycling Functions of Hydrothermarchaeota in Hydrothermal Sediment.</title>
        <authorList>
            <person name="Zhou Z."/>
            <person name="Liu Y."/>
            <person name="Xu W."/>
            <person name="Pan J."/>
            <person name="Luo Z.H."/>
            <person name="Li M."/>
        </authorList>
    </citation>
    <scope>NUCLEOTIDE SEQUENCE</scope>
    <source>
        <strain evidence="11">HyVt-388</strain>
    </source>
</reference>
<comment type="cofactor">
    <cofactor evidence="9">
        <name>Mg(2+)</name>
        <dbReference type="ChEBI" id="CHEBI:18420"/>
    </cofactor>
</comment>
<dbReference type="Gene3D" id="3.40.50.620">
    <property type="entry name" value="HUPs"/>
    <property type="match status" value="1"/>
</dbReference>
<evidence type="ECO:0000256" key="9">
    <source>
        <dbReference type="HAMAP-Rule" id="MF_00151"/>
    </source>
</evidence>
<dbReference type="Proteomes" id="UP000885826">
    <property type="component" value="Unassembled WGS sequence"/>
</dbReference>
<evidence type="ECO:0000256" key="2">
    <source>
        <dbReference type="ARBA" id="ARBA00022679"/>
    </source>
</evidence>
<feature type="binding site" evidence="9">
    <location>
        <position position="25"/>
    </location>
    <ligand>
        <name>ATP</name>
        <dbReference type="ChEBI" id="CHEBI:30616"/>
    </ligand>
</feature>
<comment type="caution">
    <text evidence="11">The sequence shown here is derived from an EMBL/GenBank/DDBJ whole genome shotgun (WGS) entry which is preliminary data.</text>
</comment>
<dbReference type="NCBIfam" id="TIGR00125">
    <property type="entry name" value="cyt_tran_rel"/>
    <property type="match status" value="1"/>
</dbReference>
<dbReference type="InterPro" id="IPR004821">
    <property type="entry name" value="Cyt_trans-like"/>
</dbReference>
<evidence type="ECO:0000259" key="10">
    <source>
        <dbReference type="Pfam" id="PF01467"/>
    </source>
</evidence>
<dbReference type="PANTHER" id="PTHR21342:SF1">
    <property type="entry name" value="PHOSPHOPANTETHEINE ADENYLYLTRANSFERASE"/>
    <property type="match status" value="1"/>
</dbReference>
<sequence>MKKKIKSNVKKAIYAGTFDPITFGHIDVVNRAVKIFDKVIIGVSAGPKKTLFTQKERVELVKAVFKNHKKIEVAGFSSLLVDFARKIGATTIIRGIRAVSDFDYELQLTLMNRKLASRIETIFLMPSEKYIFISSSLAKEIASLGGDVSQIVPEIVAKTLIRKLKK</sequence>
<dbReference type="SUPFAM" id="SSF52374">
    <property type="entry name" value="Nucleotidylyl transferase"/>
    <property type="match status" value="1"/>
</dbReference>
<keyword evidence="5 9" id="KW-0067">ATP-binding</keyword>
<keyword evidence="3 9" id="KW-0548">Nucleotidyltransferase</keyword>
<evidence type="ECO:0000256" key="8">
    <source>
        <dbReference type="ARBA" id="ARBA00029346"/>
    </source>
</evidence>
<dbReference type="AlphaFoldDB" id="A0A9C9EMT6"/>
<keyword evidence="6 9" id="KW-0460">Magnesium</keyword>
<feature type="domain" description="Cytidyltransferase-like" evidence="10">
    <location>
        <begin position="13"/>
        <end position="140"/>
    </location>
</feature>
<dbReference type="InterPro" id="IPR014729">
    <property type="entry name" value="Rossmann-like_a/b/a_fold"/>
</dbReference>
<dbReference type="NCBIfam" id="TIGR01510">
    <property type="entry name" value="coaD_prev_kdtB"/>
    <property type="match status" value="1"/>
</dbReference>
<proteinExistence type="inferred from homology"/>
<dbReference type="HAMAP" id="MF_00151">
    <property type="entry name" value="PPAT_bact"/>
    <property type="match status" value="1"/>
</dbReference>
<feature type="binding site" evidence="9">
    <location>
        <begin position="130"/>
        <end position="136"/>
    </location>
    <ligand>
        <name>ATP</name>
        <dbReference type="ChEBI" id="CHEBI:30616"/>
    </ligand>
</feature>
<feature type="binding site" evidence="9">
    <location>
        <position position="48"/>
    </location>
    <ligand>
        <name>substrate</name>
    </ligand>
</feature>
<organism evidence="11 12">
    <name type="scientific">candidate division WOR-3 bacterium</name>
    <dbReference type="NCBI Taxonomy" id="2052148"/>
    <lineage>
        <taxon>Bacteria</taxon>
        <taxon>Bacteria division WOR-3</taxon>
    </lineage>
</organism>
<feature type="site" description="Transition state stabilizer" evidence="9">
    <location>
        <position position="25"/>
    </location>
</feature>
<dbReference type="GO" id="GO:0005524">
    <property type="term" value="F:ATP binding"/>
    <property type="evidence" value="ECO:0007669"/>
    <property type="project" value="UniProtKB-KW"/>
</dbReference>
<feature type="binding site" evidence="9">
    <location>
        <begin position="17"/>
        <end position="18"/>
    </location>
    <ligand>
        <name>ATP</name>
        <dbReference type="ChEBI" id="CHEBI:30616"/>
    </ligand>
</feature>
<protein>
    <recommendedName>
        <fullName evidence="9">Phosphopantetheine adenylyltransferase</fullName>
        <ecNumber evidence="9">2.7.7.3</ecNumber>
    </recommendedName>
    <alternativeName>
        <fullName evidence="9">Dephospho-CoA pyrophosphorylase</fullName>
    </alternativeName>
    <alternativeName>
        <fullName evidence="9">Pantetheine-phosphate adenylyltransferase</fullName>
        <shortName evidence="9">PPAT</shortName>
    </alternativeName>
</protein>
<comment type="similarity">
    <text evidence="9">Belongs to the bacterial CoaD family.</text>
</comment>
<name>A0A9C9EMT6_UNCW3</name>
<evidence type="ECO:0000256" key="5">
    <source>
        <dbReference type="ARBA" id="ARBA00022840"/>
    </source>
</evidence>
<dbReference type="CDD" id="cd02163">
    <property type="entry name" value="PPAT"/>
    <property type="match status" value="1"/>
</dbReference>
<comment type="function">
    <text evidence="9">Reversibly transfers an adenylyl group from ATP to 4'-phosphopantetheine, yielding dephospho-CoA (dPCoA) and pyrophosphate.</text>
</comment>
<feature type="binding site" evidence="9">
    <location>
        <position position="17"/>
    </location>
    <ligand>
        <name>substrate</name>
    </ligand>
</feature>
<gene>
    <name evidence="9" type="primary">coaD</name>
    <name evidence="11" type="ORF">ENI34_05385</name>
</gene>
<dbReference type="EC" id="2.7.7.3" evidence="9"/>
<evidence type="ECO:0000256" key="4">
    <source>
        <dbReference type="ARBA" id="ARBA00022741"/>
    </source>
</evidence>